<evidence type="ECO:0000313" key="2">
    <source>
        <dbReference type="EMBL" id="KAK2168803.1"/>
    </source>
</evidence>
<dbReference type="EMBL" id="JAODUP010000014">
    <property type="protein sequence ID" value="KAK2168803.1"/>
    <property type="molecule type" value="Genomic_DNA"/>
</dbReference>
<keyword evidence="3" id="KW-1185">Reference proteome</keyword>
<protein>
    <submittedName>
        <fullName evidence="2">Uncharacterized protein</fullName>
    </submittedName>
</protein>
<evidence type="ECO:0000313" key="3">
    <source>
        <dbReference type="Proteomes" id="UP001208570"/>
    </source>
</evidence>
<dbReference type="AlphaFoldDB" id="A0AAD9NHI8"/>
<organism evidence="2 3">
    <name type="scientific">Paralvinella palmiformis</name>
    <dbReference type="NCBI Taxonomy" id="53620"/>
    <lineage>
        <taxon>Eukaryota</taxon>
        <taxon>Metazoa</taxon>
        <taxon>Spiralia</taxon>
        <taxon>Lophotrochozoa</taxon>
        <taxon>Annelida</taxon>
        <taxon>Polychaeta</taxon>
        <taxon>Sedentaria</taxon>
        <taxon>Canalipalpata</taxon>
        <taxon>Terebellida</taxon>
        <taxon>Terebelliformia</taxon>
        <taxon>Alvinellidae</taxon>
        <taxon>Paralvinella</taxon>
    </lineage>
</organism>
<dbReference type="Proteomes" id="UP001208570">
    <property type="component" value="Unassembled WGS sequence"/>
</dbReference>
<comment type="caution">
    <text evidence="2">The sequence shown here is derived from an EMBL/GenBank/DDBJ whole genome shotgun (WGS) entry which is preliminary data.</text>
</comment>
<accession>A0AAD9NHI8</accession>
<evidence type="ECO:0000256" key="1">
    <source>
        <dbReference type="SAM" id="MobiDB-lite"/>
    </source>
</evidence>
<name>A0AAD9NHI8_9ANNE</name>
<gene>
    <name evidence="2" type="ORF">LSH36_14g09004</name>
</gene>
<feature type="region of interest" description="Disordered" evidence="1">
    <location>
        <begin position="589"/>
        <end position="611"/>
    </location>
</feature>
<sequence>MISPQGDIKDAYEKSEESFFQEMKCNTEHYNASNSTPLKQTYLECCNNRSMFQSADSTCNDGFEKQKMHIPDHYLNTTTHLSGILPEKVSSDSVIQNWDGRTLLGIPEDHHCEDVTAPDNNREIIVSIINAMVDSLVANLEAESVIAVDLEHIEIAFKNLHITSPESGTSDTRNPESTGGLLECLMFTDKELVGIRQIGCSPEKESIVRKSEQSVSESTGENSAYIKETTDVGSSCDFSSDVKINTHQEPKLHNYSIKTEDYLNDTNLIYERCVAITPQSTHNSRNKAIPNGTLSETKNDCRTSKSDGYIISKTSEDFRQEPSTYSVQVYEKVDVLLAHQGNGNKIKIHKSKLPNTDIEELPDSVTSMVSEIKRITRKKLIEKKRKVLKNIRGWNQCIPQQSRNYGGNHMEMANKMRKTQPKRHRRSLAKKHISPRIRLKFRISKEPGCRLLETCAKPTPKFQKEKRRKWVNHGRNDQSLAARVQNIIDSNKRLAIEFSNHNWFLKKYQANIRSEYATEFVDNYSNTPYEAAKAGKRTENVITKNKVLGDTSSKAVIDGKQTLEDRPQKLSIAFTRVTSECYTLNTDVDRTTQHQINPDSKKPGDSNDSAPCKNHCSINQICYEDKRDAIKTTSLDVSSSTHRDMNNTSKETGKDMRNVLSEYFPMSSLHTTFNTLSPIGSSLSLPLTPSLPAATDMMKIGTDIATHISRTTQGKLVASKPIQYHTLFEEQERAIQQITPWPSTNLTQTDGEPWGKHSCQSTPTQTSIANDGNHRELDSFHNHPLTAFEQWKKGINLEGNFVPINGKPVGTRGPVLPKPFTSLTYHQALSSNTQGLVTPLYHSVTKTNGKHDIPGIFNREMPDLEKGNLYGGVMRPNFSSSYSATPMHYVSIVHTPQKMSYPHYMFSSGSQTTTCSSNGLNQPTYGQEVSTSFINKPNIISTFQHNMVSSFPKTVMQTQSDPVVSRPNQSLGPNIPSIHHYSETESNALRYQQQGQLYFDARPTCMQSSYHQLDCACIPLPRKAFSTNATSFNNVELAKTGISQQVGVILQRSQQYISYSIVS</sequence>
<reference evidence="2" key="1">
    <citation type="journal article" date="2023" name="Mol. Biol. Evol.">
        <title>Third-Generation Sequencing Reveals the Adaptive Role of the Epigenome in Three Deep-Sea Polychaetes.</title>
        <authorList>
            <person name="Perez M."/>
            <person name="Aroh O."/>
            <person name="Sun Y."/>
            <person name="Lan Y."/>
            <person name="Juniper S.K."/>
            <person name="Young C.R."/>
            <person name="Angers B."/>
            <person name="Qian P.Y."/>
        </authorList>
    </citation>
    <scope>NUCLEOTIDE SEQUENCE</scope>
    <source>
        <strain evidence="2">P08H-3</strain>
    </source>
</reference>
<proteinExistence type="predicted"/>